<dbReference type="InterPro" id="IPR050463">
    <property type="entry name" value="Gfo/Idh/MocA_oxidrdct_glycsds"/>
</dbReference>
<evidence type="ECO:0008006" key="7">
    <source>
        <dbReference type="Google" id="ProtNLM"/>
    </source>
</evidence>
<accession>A0A1F7FAM0</accession>
<evidence type="ECO:0000256" key="2">
    <source>
        <dbReference type="SAM" id="MobiDB-lite"/>
    </source>
</evidence>
<dbReference type="Gene3D" id="3.30.360.10">
    <property type="entry name" value="Dihydrodipicolinate Reductase, domain 2"/>
    <property type="match status" value="1"/>
</dbReference>
<dbReference type="Proteomes" id="UP000179243">
    <property type="component" value="Unassembled WGS sequence"/>
</dbReference>
<feature type="compositionally biased region" description="Polar residues" evidence="2">
    <location>
        <begin position="384"/>
        <end position="394"/>
    </location>
</feature>
<dbReference type="Pfam" id="PF01408">
    <property type="entry name" value="GFO_IDH_MocA"/>
    <property type="match status" value="1"/>
</dbReference>
<feature type="domain" description="Gfo/Idh/MocA-like oxidoreductase C-terminal" evidence="4">
    <location>
        <begin position="138"/>
        <end position="346"/>
    </location>
</feature>
<dbReference type="PANTHER" id="PTHR43818">
    <property type="entry name" value="BCDNA.GH03377"/>
    <property type="match status" value="1"/>
</dbReference>
<evidence type="ECO:0000313" key="5">
    <source>
        <dbReference type="EMBL" id="OGK03567.1"/>
    </source>
</evidence>
<dbReference type="PANTHER" id="PTHR43818:SF11">
    <property type="entry name" value="BCDNA.GH03377"/>
    <property type="match status" value="1"/>
</dbReference>
<proteinExistence type="predicted"/>
<feature type="region of interest" description="Disordered" evidence="2">
    <location>
        <begin position="375"/>
        <end position="394"/>
    </location>
</feature>
<reference evidence="5 6" key="1">
    <citation type="journal article" date="2016" name="Nat. Commun.">
        <title>Thousands of microbial genomes shed light on interconnected biogeochemical processes in an aquifer system.</title>
        <authorList>
            <person name="Anantharaman K."/>
            <person name="Brown C.T."/>
            <person name="Hug L.A."/>
            <person name="Sharon I."/>
            <person name="Castelle C.J."/>
            <person name="Probst A.J."/>
            <person name="Thomas B.C."/>
            <person name="Singh A."/>
            <person name="Wilkins M.J."/>
            <person name="Karaoz U."/>
            <person name="Brodie E.L."/>
            <person name="Williams K.H."/>
            <person name="Hubbard S.S."/>
            <person name="Banfield J.F."/>
        </authorList>
    </citation>
    <scope>NUCLEOTIDE SEQUENCE [LARGE SCALE GENOMIC DNA]</scope>
</reference>
<evidence type="ECO:0000313" key="6">
    <source>
        <dbReference type="Proteomes" id="UP000179243"/>
    </source>
</evidence>
<evidence type="ECO:0000259" key="3">
    <source>
        <dbReference type="Pfam" id="PF01408"/>
    </source>
</evidence>
<dbReference type="AlphaFoldDB" id="A0A1F7FAM0"/>
<evidence type="ECO:0000256" key="1">
    <source>
        <dbReference type="ARBA" id="ARBA00023002"/>
    </source>
</evidence>
<feature type="domain" description="Gfo/Idh/MocA-like oxidoreductase N-terminal" evidence="3">
    <location>
        <begin position="5"/>
        <end position="118"/>
    </location>
</feature>
<dbReference type="SUPFAM" id="SSF51735">
    <property type="entry name" value="NAD(P)-binding Rossmann-fold domains"/>
    <property type="match status" value="1"/>
</dbReference>
<dbReference type="InterPro" id="IPR000683">
    <property type="entry name" value="Gfo/Idh/MocA-like_OxRdtase_N"/>
</dbReference>
<gene>
    <name evidence="5" type="ORF">A2519_01850</name>
</gene>
<sequence>MEKKIRVGVIGVGRGTSFMDGAPFAGMELVAICDKWKEKLQEINKAYGVATYTDYSEFLHHPMDAVVVANYFHEHAPFAIQALKAGKHVMSECTPAVTMAECVELARIVEKSGKIYMLAENYPYTAYNLEMAALYRKGAVGEVLYAEGEYNHPMSAEELLGMAPGWNHWRLWIPATYYCTHALAPLMAITGRMPRSVNSLGFSNPEFSRKNIRFSDPGAVTLVKTDSGAVFRLFGIMVPGHSIWYRVHGTRGSMENVRSRGYWGNGKVRIVHEPYNLCPGEKGEIIYKPDFPAWARKKAADAGHGGGDFFTNHFFAEAIRTGKQPYLNVYRSTAMSAVAIQAWRSALDNGNNYPIPDFSSEKERKKYENDHWSPFYAKKPRDQAPSNLANTRQWTPGMRKKAIAAWKKIGFNPGKPE</sequence>
<dbReference type="SUPFAM" id="SSF55347">
    <property type="entry name" value="Glyceraldehyde-3-phosphate dehydrogenase-like, C-terminal domain"/>
    <property type="match status" value="1"/>
</dbReference>
<keyword evidence="1" id="KW-0560">Oxidoreductase</keyword>
<dbReference type="EMBL" id="MFYX01000086">
    <property type="protein sequence ID" value="OGK03567.1"/>
    <property type="molecule type" value="Genomic_DNA"/>
</dbReference>
<protein>
    <recommendedName>
        <fullName evidence="7">Gfo/Idh/MocA-like oxidoreductase N-terminal domain-containing protein</fullName>
    </recommendedName>
</protein>
<dbReference type="InterPro" id="IPR004104">
    <property type="entry name" value="Gfo/Idh/MocA-like_OxRdtase_C"/>
</dbReference>
<name>A0A1F7FAM0_UNCRA</name>
<organism evidence="5 6">
    <name type="scientific">Candidatus Raymondbacteria bacterium RIFOXYD12_FULL_49_13</name>
    <dbReference type="NCBI Taxonomy" id="1817890"/>
    <lineage>
        <taxon>Bacteria</taxon>
        <taxon>Raymondiibacteriota</taxon>
    </lineage>
</organism>
<comment type="caution">
    <text evidence="5">The sequence shown here is derived from an EMBL/GenBank/DDBJ whole genome shotgun (WGS) entry which is preliminary data.</text>
</comment>
<dbReference type="GO" id="GO:0016491">
    <property type="term" value="F:oxidoreductase activity"/>
    <property type="evidence" value="ECO:0007669"/>
    <property type="project" value="UniProtKB-KW"/>
</dbReference>
<evidence type="ECO:0000259" key="4">
    <source>
        <dbReference type="Pfam" id="PF02894"/>
    </source>
</evidence>
<dbReference type="Gene3D" id="3.40.50.720">
    <property type="entry name" value="NAD(P)-binding Rossmann-like Domain"/>
    <property type="match status" value="1"/>
</dbReference>
<dbReference type="InterPro" id="IPR036291">
    <property type="entry name" value="NAD(P)-bd_dom_sf"/>
</dbReference>
<dbReference type="GO" id="GO:0000166">
    <property type="term" value="F:nucleotide binding"/>
    <property type="evidence" value="ECO:0007669"/>
    <property type="project" value="InterPro"/>
</dbReference>
<dbReference type="Pfam" id="PF02894">
    <property type="entry name" value="GFO_IDH_MocA_C"/>
    <property type="match status" value="1"/>
</dbReference>